<keyword evidence="2" id="KW-1185">Reference proteome</keyword>
<dbReference type="GO" id="GO:0000271">
    <property type="term" value="P:polysaccharide biosynthetic process"/>
    <property type="evidence" value="ECO:0007669"/>
    <property type="project" value="InterPro"/>
</dbReference>
<organism evidence="1 2">
    <name type="scientific">Bermanella marisrubri</name>
    <dbReference type="NCBI Taxonomy" id="207949"/>
    <lineage>
        <taxon>Bacteria</taxon>
        <taxon>Pseudomonadati</taxon>
        <taxon>Pseudomonadota</taxon>
        <taxon>Gammaproteobacteria</taxon>
        <taxon>Oceanospirillales</taxon>
        <taxon>Oceanospirillaceae</taxon>
        <taxon>Bermanella</taxon>
    </lineage>
</organism>
<reference evidence="1 2" key="1">
    <citation type="submission" date="2006-03" db="EMBL/GenBank/DDBJ databases">
        <authorList>
            <person name="Pinhassi J."/>
            <person name="Pedros-Alio C."/>
            <person name="Ferriera S."/>
            <person name="Johnson J."/>
            <person name="Kravitz S."/>
            <person name="Halpern A."/>
            <person name="Remington K."/>
            <person name="Beeson K."/>
            <person name="Tran B."/>
            <person name="Rogers Y.-H."/>
            <person name="Friedman R."/>
            <person name="Venter J.C."/>
        </authorList>
    </citation>
    <scope>NUCLEOTIDE SEQUENCE [LARGE SCALE GENOMIC DNA]</scope>
    <source>
        <strain evidence="1 2">RED65</strain>
    </source>
</reference>
<evidence type="ECO:0000313" key="1">
    <source>
        <dbReference type="EMBL" id="EAT11614.1"/>
    </source>
</evidence>
<dbReference type="Proteomes" id="UP000004263">
    <property type="component" value="Unassembled WGS sequence"/>
</dbReference>
<dbReference type="AlphaFoldDB" id="Q1N0A3"/>
<gene>
    <name evidence="1" type="ORF">RED65_07994</name>
</gene>
<sequence>MLQGPLGPFFSHLSHEIAAQGDRVYRISFNGGDRFYQRCKGKVTCIDFNQSPEQWPQFLTEVVTRYGIRLVIAYGDCRLYHIDAKHICLKNNLAYVAFEEGYLRPNYITLEKGGVNAHSPISHSAVDAYRPVHTVKDEEVVPANFLKRLEFAILYYLACRFLHFKYAGYKHHRGTSPIYEGFCWVRAGVRKLMYKAFEKSAQQLTHERPCFLVPLQVHNDAQIRYHSHYDSMEGFIVEVMESYAKAKPDADLIIKHHPMDRGYVNYRRLIRDMAKRLGISKHVRYIHDQHLPTLLKSTLGVITINSTTALQAFYHGAPVKVMGRAFFDMPGLTDQKTLREFWSYPEAPDPVFADRFRAYLLDHGQINGSFYCEFEKTTQRVVAELYRLGLLKSGSGSEMDTQRQSVGF</sequence>
<dbReference type="GO" id="GO:0015774">
    <property type="term" value="P:polysaccharide transport"/>
    <property type="evidence" value="ECO:0007669"/>
    <property type="project" value="InterPro"/>
</dbReference>
<dbReference type="EMBL" id="AAQH01000015">
    <property type="protein sequence ID" value="EAT11614.1"/>
    <property type="molecule type" value="Genomic_DNA"/>
</dbReference>
<dbReference type="InterPro" id="IPR007833">
    <property type="entry name" value="Capsule_polysaccharide_synth"/>
</dbReference>
<evidence type="ECO:0000313" key="2">
    <source>
        <dbReference type="Proteomes" id="UP000004263"/>
    </source>
</evidence>
<comment type="caution">
    <text evidence="1">The sequence shown here is derived from an EMBL/GenBank/DDBJ whole genome shotgun (WGS) entry which is preliminary data.</text>
</comment>
<dbReference type="CDD" id="cd16441">
    <property type="entry name" value="beta_Kdo_transferase_KpsS"/>
    <property type="match status" value="1"/>
</dbReference>
<protein>
    <submittedName>
        <fullName evidence="1">KpsS protein</fullName>
    </submittedName>
</protein>
<name>Q1N0A3_9GAMM</name>
<dbReference type="Pfam" id="PF05159">
    <property type="entry name" value="Capsule_synth"/>
    <property type="match status" value="1"/>
</dbReference>
<accession>Q1N0A3</accession>
<dbReference type="HOGENOM" id="CLU_040135_1_0_6"/>
<dbReference type="STRING" id="207949.RED65_07994"/>
<proteinExistence type="predicted"/>